<dbReference type="AlphaFoldDB" id="A0A562QLN4"/>
<evidence type="ECO:0000256" key="1">
    <source>
        <dbReference type="SAM" id="MobiDB-lite"/>
    </source>
</evidence>
<evidence type="ECO:0000256" key="2">
    <source>
        <dbReference type="SAM" id="Phobius"/>
    </source>
</evidence>
<evidence type="ECO:0000313" key="3">
    <source>
        <dbReference type="EMBL" id="TWI57100.1"/>
    </source>
</evidence>
<dbReference type="EMBL" id="VLKZ01000004">
    <property type="protein sequence ID" value="TWI57100.1"/>
    <property type="molecule type" value="Genomic_DNA"/>
</dbReference>
<proteinExistence type="predicted"/>
<feature type="transmembrane region" description="Helical" evidence="2">
    <location>
        <begin position="12"/>
        <end position="32"/>
    </location>
</feature>
<accession>A0A562QLN4</accession>
<keyword evidence="4" id="KW-1185">Reference proteome</keyword>
<protein>
    <recommendedName>
        <fullName evidence="5">Type IV pilus assembly protein PilO</fullName>
    </recommendedName>
</protein>
<dbReference type="RefSeq" id="WP_144450120.1">
    <property type="nucleotide sequence ID" value="NZ_VLKZ01000004.1"/>
</dbReference>
<dbReference type="Proteomes" id="UP000315711">
    <property type="component" value="Unassembled WGS sequence"/>
</dbReference>
<dbReference type="OrthoDB" id="2427034at2"/>
<name>A0A562QLN4_9BACI</name>
<sequence length="258" mass="29480">MKLVWTRQHILVAIAGLFIVIGFLTFLFIRIVEPIQSELDQTEQQLANERQILSTLQQQVEGEEPSIRIESSVSLQQQLPVKPLIDQLLLALARAEGISDTYIRSINIEESDDVGFLTNDSEMEEEVEVEIEVEEEESFSLEVTEEEPSQTVVEVESLPTNIEGLRTIRFLVTVRAKDYEGVARFAEEIDTLERIMNVDSISYVSPEEQVQVDQELDPLEFFIVISSFYYPEANELKSESPMVDYPNSAGKRTPLYQE</sequence>
<reference evidence="3 4" key="1">
    <citation type="journal article" date="2015" name="Stand. Genomic Sci.">
        <title>Genomic Encyclopedia of Bacterial and Archaeal Type Strains, Phase III: the genomes of soil and plant-associated and newly described type strains.</title>
        <authorList>
            <person name="Whitman W.B."/>
            <person name="Woyke T."/>
            <person name="Klenk H.P."/>
            <person name="Zhou Y."/>
            <person name="Lilburn T.G."/>
            <person name="Beck B.J."/>
            <person name="De Vos P."/>
            <person name="Vandamme P."/>
            <person name="Eisen J.A."/>
            <person name="Garrity G."/>
            <person name="Hugenholtz P."/>
            <person name="Kyrpides N.C."/>
        </authorList>
    </citation>
    <scope>NUCLEOTIDE SEQUENCE [LARGE SCALE GENOMIC DNA]</scope>
    <source>
        <strain evidence="3 4">CGMCC 1.10116</strain>
    </source>
</reference>
<organism evidence="3 4">
    <name type="scientific">Halalkalibacter nanhaiisediminis</name>
    <dbReference type="NCBI Taxonomy" id="688079"/>
    <lineage>
        <taxon>Bacteria</taxon>
        <taxon>Bacillati</taxon>
        <taxon>Bacillota</taxon>
        <taxon>Bacilli</taxon>
        <taxon>Bacillales</taxon>
        <taxon>Bacillaceae</taxon>
        <taxon>Halalkalibacter</taxon>
    </lineage>
</organism>
<keyword evidence="2" id="KW-0472">Membrane</keyword>
<comment type="caution">
    <text evidence="3">The sequence shown here is derived from an EMBL/GenBank/DDBJ whole genome shotgun (WGS) entry which is preliminary data.</text>
</comment>
<gene>
    <name evidence="3" type="ORF">IQ10_01803</name>
</gene>
<feature type="region of interest" description="Disordered" evidence="1">
    <location>
        <begin position="239"/>
        <end position="258"/>
    </location>
</feature>
<evidence type="ECO:0000313" key="4">
    <source>
        <dbReference type="Proteomes" id="UP000315711"/>
    </source>
</evidence>
<keyword evidence="2" id="KW-0812">Transmembrane</keyword>
<evidence type="ECO:0008006" key="5">
    <source>
        <dbReference type="Google" id="ProtNLM"/>
    </source>
</evidence>
<keyword evidence="2" id="KW-1133">Transmembrane helix</keyword>